<feature type="transmembrane region" description="Helical" evidence="6">
    <location>
        <begin position="41"/>
        <end position="62"/>
    </location>
</feature>
<reference evidence="8" key="1">
    <citation type="submission" date="2017-06" db="EMBL/GenBank/DDBJ databases">
        <title>Capnocytophaga spp. assemblies.</title>
        <authorList>
            <person name="Gulvik C.A."/>
        </authorList>
    </citation>
    <scope>NUCLEOTIDE SEQUENCE [LARGE SCALE GENOMIC DNA]</scope>
    <source>
        <strain evidence="8">H1496</strain>
    </source>
</reference>
<dbReference type="InterPro" id="IPR006214">
    <property type="entry name" value="Bax_inhibitor_1-related"/>
</dbReference>
<organism evidence="7 8">
    <name type="scientific">Capnocytophaga gingivalis</name>
    <dbReference type="NCBI Taxonomy" id="1017"/>
    <lineage>
        <taxon>Bacteria</taxon>
        <taxon>Pseudomonadati</taxon>
        <taxon>Bacteroidota</taxon>
        <taxon>Flavobacteriia</taxon>
        <taxon>Flavobacteriales</taxon>
        <taxon>Flavobacteriaceae</taxon>
        <taxon>Capnocytophaga</taxon>
    </lineage>
</organism>
<evidence type="ECO:0000313" key="7">
    <source>
        <dbReference type="EMBL" id="ATA86753.1"/>
    </source>
</evidence>
<feature type="transmembrane region" description="Helical" evidence="6">
    <location>
        <begin position="189"/>
        <end position="207"/>
    </location>
</feature>
<feature type="transmembrane region" description="Helical" evidence="6">
    <location>
        <begin position="104"/>
        <end position="127"/>
    </location>
</feature>
<dbReference type="AlphaFoldDB" id="A0A250FNU4"/>
<gene>
    <name evidence="7" type="ORF">CGC50_05985</name>
</gene>
<protein>
    <submittedName>
        <fullName evidence="7">Permease</fullName>
    </submittedName>
</protein>
<feature type="transmembrane region" description="Helical" evidence="6">
    <location>
        <begin position="133"/>
        <end position="153"/>
    </location>
</feature>
<evidence type="ECO:0000313" key="8">
    <source>
        <dbReference type="Proteomes" id="UP000217250"/>
    </source>
</evidence>
<keyword evidence="4 6" id="KW-1133">Transmembrane helix</keyword>
<dbReference type="PANTHER" id="PTHR23291:SF50">
    <property type="entry name" value="PROTEIN LIFEGUARD 4"/>
    <property type="match status" value="1"/>
</dbReference>
<keyword evidence="5 6" id="KW-0472">Membrane</keyword>
<evidence type="ECO:0000256" key="5">
    <source>
        <dbReference type="ARBA" id="ARBA00023136"/>
    </source>
</evidence>
<sequence>METNYNSGYNKGSYNSHYQKDNELVVYSTESERAVFYRKTYTHVALAILAFILVETALLHLVPVELIEAMFGRRFIWLLIIGGFWLGSVMAAKWSHSLNKNTQYLGLGFYVLLESIIFLPLIYMALAYVGTEVLWQAAIITLSLFAGLTAVVFMTRLDFSFLRSVLIIGGFLSLGLIVAGALFGFELGLWFSIGMVVLAAGGILYETYAIKNEYTTDQYVGAALQLFASVMLLFWYVLRILLSRKN</sequence>
<dbReference type="EMBL" id="CP022386">
    <property type="protein sequence ID" value="ATA86753.1"/>
    <property type="molecule type" value="Genomic_DNA"/>
</dbReference>
<evidence type="ECO:0000256" key="6">
    <source>
        <dbReference type="RuleBase" id="RU004379"/>
    </source>
</evidence>
<evidence type="ECO:0000256" key="3">
    <source>
        <dbReference type="ARBA" id="ARBA00022692"/>
    </source>
</evidence>
<evidence type="ECO:0000256" key="2">
    <source>
        <dbReference type="ARBA" id="ARBA00010350"/>
    </source>
</evidence>
<evidence type="ECO:0000256" key="4">
    <source>
        <dbReference type="ARBA" id="ARBA00022989"/>
    </source>
</evidence>
<name>A0A250FNU4_9FLAO</name>
<evidence type="ECO:0000256" key="1">
    <source>
        <dbReference type="ARBA" id="ARBA00004141"/>
    </source>
</evidence>
<dbReference type="OrthoDB" id="5177430at2"/>
<comment type="subcellular location">
    <subcellularLocation>
        <location evidence="1">Membrane</location>
        <topology evidence="1">Multi-pass membrane protein</topology>
    </subcellularLocation>
</comment>
<comment type="similarity">
    <text evidence="2 6">Belongs to the BI1 family.</text>
</comment>
<dbReference type="KEGG" id="cgh:CGC50_05985"/>
<dbReference type="RefSeq" id="WP_095910092.1">
    <property type="nucleotide sequence ID" value="NZ_CP022386.1"/>
</dbReference>
<dbReference type="PANTHER" id="PTHR23291">
    <property type="entry name" value="BAX INHIBITOR-RELATED"/>
    <property type="match status" value="1"/>
</dbReference>
<dbReference type="Proteomes" id="UP000217250">
    <property type="component" value="Chromosome"/>
</dbReference>
<feature type="transmembrane region" description="Helical" evidence="6">
    <location>
        <begin position="219"/>
        <end position="238"/>
    </location>
</feature>
<dbReference type="GO" id="GO:0005886">
    <property type="term" value="C:plasma membrane"/>
    <property type="evidence" value="ECO:0007669"/>
    <property type="project" value="TreeGrafter"/>
</dbReference>
<feature type="transmembrane region" description="Helical" evidence="6">
    <location>
        <begin position="165"/>
        <end position="183"/>
    </location>
</feature>
<dbReference type="GeneID" id="84808107"/>
<dbReference type="Pfam" id="PF01027">
    <property type="entry name" value="Bax1-I"/>
    <property type="match status" value="1"/>
</dbReference>
<feature type="transmembrane region" description="Helical" evidence="6">
    <location>
        <begin position="74"/>
        <end position="92"/>
    </location>
</feature>
<proteinExistence type="inferred from homology"/>
<accession>A0A250FNU4</accession>
<keyword evidence="3 6" id="KW-0812">Transmembrane</keyword>